<dbReference type="Proteomes" id="UP000602653">
    <property type="component" value="Chromosome"/>
</dbReference>
<organism evidence="7 8">
    <name type="scientific">Arcanobacterium phocisimile</name>
    <dbReference type="NCBI Taxonomy" id="1302235"/>
    <lineage>
        <taxon>Bacteria</taxon>
        <taxon>Bacillati</taxon>
        <taxon>Actinomycetota</taxon>
        <taxon>Actinomycetes</taxon>
        <taxon>Actinomycetales</taxon>
        <taxon>Actinomycetaceae</taxon>
        <taxon>Arcanobacterium</taxon>
    </lineage>
</organism>
<feature type="domain" description="Rad50/SbcC-type AAA" evidence="6">
    <location>
        <begin position="5"/>
        <end position="311"/>
    </location>
</feature>
<evidence type="ECO:0000313" key="7">
    <source>
        <dbReference type="EMBL" id="QRV02472.1"/>
    </source>
</evidence>
<dbReference type="InterPro" id="IPR027417">
    <property type="entry name" value="P-loop_NTPase"/>
</dbReference>
<evidence type="ECO:0000256" key="2">
    <source>
        <dbReference type="ARBA" id="ARBA00011322"/>
    </source>
</evidence>
<dbReference type="PANTHER" id="PTHR32114:SF2">
    <property type="entry name" value="ABC TRANSPORTER ABCH.3"/>
    <property type="match status" value="1"/>
</dbReference>
<reference evidence="7 8" key="1">
    <citation type="submission" date="2021-02" db="EMBL/GenBank/DDBJ databases">
        <title>Complete Genome Sequence of Arcanobacterium phocisimile strain DSM 26142T from a harbour seal.</title>
        <authorList>
            <person name="Borowiak M."/>
            <person name="Alssahen M."/>
            <person name="Malorny B."/>
            <person name="Laemmler C."/>
            <person name="Siebert U."/>
            <person name="Ploetz M."/>
            <person name="Abdulmawjood A."/>
        </authorList>
    </citation>
    <scope>NUCLEOTIDE SEQUENCE [LARGE SCALE GENOMIC DNA]</scope>
    <source>
        <strain evidence="7 8">DSM 26142</strain>
    </source>
</reference>
<evidence type="ECO:0000256" key="1">
    <source>
        <dbReference type="ARBA" id="ARBA00006930"/>
    </source>
</evidence>
<dbReference type="RefSeq" id="WP_204424938.1">
    <property type="nucleotide sequence ID" value="NZ_CP070228.1"/>
</dbReference>
<comment type="similarity">
    <text evidence="1">Belongs to the SMC family. SbcC subfamily.</text>
</comment>
<feature type="coiled-coil region" evidence="4">
    <location>
        <begin position="386"/>
        <end position="485"/>
    </location>
</feature>
<dbReference type="Pfam" id="PF13476">
    <property type="entry name" value="AAA_23"/>
    <property type="match status" value="1"/>
</dbReference>
<feature type="region of interest" description="Disordered" evidence="5">
    <location>
        <begin position="595"/>
        <end position="623"/>
    </location>
</feature>
<dbReference type="PANTHER" id="PTHR32114">
    <property type="entry name" value="ABC TRANSPORTER ABCH.3"/>
    <property type="match status" value="1"/>
</dbReference>
<evidence type="ECO:0000256" key="5">
    <source>
        <dbReference type="SAM" id="MobiDB-lite"/>
    </source>
</evidence>
<keyword evidence="4" id="KW-0175">Coiled coil</keyword>
<evidence type="ECO:0000259" key="6">
    <source>
        <dbReference type="Pfam" id="PF13476"/>
    </source>
</evidence>
<evidence type="ECO:0000256" key="4">
    <source>
        <dbReference type="SAM" id="Coils"/>
    </source>
</evidence>
<accession>A0ABX7II20</accession>
<dbReference type="Gene3D" id="1.10.287.1490">
    <property type="match status" value="1"/>
</dbReference>
<dbReference type="SUPFAM" id="SSF52540">
    <property type="entry name" value="P-loop containing nucleoside triphosphate hydrolases"/>
    <property type="match status" value="1"/>
</dbReference>
<gene>
    <name evidence="7" type="ORF">JTE88_01565</name>
</gene>
<evidence type="ECO:0000256" key="3">
    <source>
        <dbReference type="ARBA" id="ARBA00013368"/>
    </source>
</evidence>
<sequence>MLFRRLVIDGVGPFGSHYEIDLDSLTASGLFLLEGPTGSGKSSLIDAIVFALYGRTAGDESDYSRIRSTHADPAKPSTVELVFTVSGGTYYVRRSPRWDKPKRDGGTTTVSEKATLIRLSETAIEQAQWDKGEPLASGARDVGTELSKILPLTRAQFVQTVVLPQGQFADFLRLKSEDRSTLLETLFNTGVYRQFATALHQRAVTASKKIDKRRQAVTEATASWLGNPAVAEWDEKVRQLLDELVDPEQHQLIETLSDVSDTLDERQTHSATELQRLTKLADEARAKLSAEQALAGALEKRASLLTQQQDLFEQTEQIEAGRELVKRHFASVVPLERQRTVVDTDKELAKRRKSLDTTLSRIDEGIAVYESSQSPSLDTLLVEQTVDALETKVEEVDERVTDLQQLHTLEKGNVAREKEINKLGKQLARYQTELEETHARREELPQKINQTQHDLDQAQLLANTLPEVQRKLDDVNEKAQILTQAQAASAQLSQAEGTHKELVAAFASQNATYSEINARWVASQAAILSAELASDSPCPVCGSLEHPAPAQPQEEHVTKADVERAHEELEAVRSKLERSSASLATTRSTYEHLQEQLGEDTEETLAAQRTSLEEQQSQARSAQGQVEKLDALLAELRGEHENISVALSRLETEHHNLTATVKKEQEQLDKDSATVAKERGEATSISELIEEHKQDRKDLTATLHALSAYEQAHENLGTARQHLADALSEAAMSEEEAQEAFLGKDELAQQQAAISRFEANWAHVHGQLQEPEIAKLTGEETTAVEQRSEEYAAVQERQEECAQQAAIIRESARTAHRLYTAVDAAFRAWEKEVEDSGPLARLDQLAQAGKASHTSVSLPVWVLMKRFEMVIEHANDYLARFSHGRYELVRPDEAEKERKTGLGLSIIDYDARGEGASEIRSTRSLSGGETFYTSLSLALGLTEVVQEENGGIRIDTLMIDEGFGTLSGEVLDEVMTTLTELARDGRKVGLISHVDELKSRISNQVRITQKKGAGSTITVIS</sequence>
<dbReference type="Pfam" id="PF13558">
    <property type="entry name" value="SbcC_Walker_B"/>
    <property type="match status" value="1"/>
</dbReference>
<feature type="compositionally biased region" description="Polar residues" evidence="5">
    <location>
        <begin position="607"/>
        <end position="623"/>
    </location>
</feature>
<dbReference type="InterPro" id="IPR038729">
    <property type="entry name" value="Rad50/SbcC_AAA"/>
</dbReference>
<keyword evidence="8" id="KW-1185">Reference proteome</keyword>
<name>A0ABX7II20_9ACTO</name>
<protein>
    <recommendedName>
        <fullName evidence="3">Nuclease SbcCD subunit C</fullName>
    </recommendedName>
</protein>
<proteinExistence type="inferred from homology"/>
<dbReference type="EMBL" id="CP070228">
    <property type="protein sequence ID" value="QRV02472.1"/>
    <property type="molecule type" value="Genomic_DNA"/>
</dbReference>
<dbReference type="Gene3D" id="3.40.50.300">
    <property type="entry name" value="P-loop containing nucleotide triphosphate hydrolases"/>
    <property type="match status" value="2"/>
</dbReference>
<comment type="subunit">
    <text evidence="2">Heterodimer of SbcC and SbcD.</text>
</comment>
<feature type="coiled-coil region" evidence="4">
    <location>
        <begin position="274"/>
        <end position="301"/>
    </location>
</feature>
<evidence type="ECO:0000313" key="8">
    <source>
        <dbReference type="Proteomes" id="UP000602653"/>
    </source>
</evidence>